<evidence type="ECO:0000256" key="4">
    <source>
        <dbReference type="SAM" id="SignalP"/>
    </source>
</evidence>
<dbReference type="InterPro" id="IPR026444">
    <property type="entry name" value="Secre_tail"/>
</dbReference>
<gene>
    <name evidence="6" type="ORF">H9S92_16055</name>
</gene>
<evidence type="ECO:0000313" key="7">
    <source>
        <dbReference type="Proteomes" id="UP000650081"/>
    </source>
</evidence>
<comment type="similarity">
    <text evidence="1">Belongs to the ice-binding protein family.</text>
</comment>
<dbReference type="NCBIfam" id="TIGR04183">
    <property type="entry name" value="Por_Secre_tail"/>
    <property type="match status" value="1"/>
</dbReference>
<dbReference type="Pfam" id="PF18962">
    <property type="entry name" value="Por_Secre_tail"/>
    <property type="match status" value="1"/>
</dbReference>
<dbReference type="Pfam" id="PF11999">
    <property type="entry name" value="Ice_binding"/>
    <property type="match status" value="1"/>
</dbReference>
<evidence type="ECO:0000256" key="2">
    <source>
        <dbReference type="ARBA" id="ARBA00022729"/>
    </source>
</evidence>
<feature type="chain" id="PRO_5037274936" evidence="4">
    <location>
        <begin position="26"/>
        <end position="1859"/>
    </location>
</feature>
<name>A0A923T8J1_9BACT</name>
<dbReference type="InterPro" id="IPR022409">
    <property type="entry name" value="PKD/Chitinase_dom"/>
</dbReference>
<dbReference type="Gene3D" id="2.60.40.740">
    <property type="match status" value="3"/>
</dbReference>
<feature type="domain" description="HYR" evidence="5">
    <location>
        <begin position="718"/>
        <end position="801"/>
    </location>
</feature>
<keyword evidence="3" id="KW-0677">Repeat</keyword>
<dbReference type="PROSITE" id="PS50825">
    <property type="entry name" value="HYR"/>
    <property type="match status" value="1"/>
</dbReference>
<dbReference type="InterPro" id="IPR021884">
    <property type="entry name" value="Ice-bd_prot"/>
</dbReference>
<keyword evidence="7" id="KW-1185">Reference proteome</keyword>
<evidence type="ECO:0000256" key="3">
    <source>
        <dbReference type="ARBA" id="ARBA00022737"/>
    </source>
</evidence>
<dbReference type="EMBL" id="JACSIT010000141">
    <property type="protein sequence ID" value="MBC6995680.1"/>
    <property type="molecule type" value="Genomic_DNA"/>
</dbReference>
<dbReference type="InterPro" id="IPR003410">
    <property type="entry name" value="HYR_dom"/>
</dbReference>
<feature type="signal peptide" evidence="4">
    <location>
        <begin position="1"/>
        <end position="25"/>
    </location>
</feature>
<protein>
    <submittedName>
        <fullName evidence="6">DUF3494 domain-containing protein</fullName>
    </submittedName>
</protein>
<keyword evidence="2 4" id="KW-0732">Signal</keyword>
<dbReference type="SMART" id="SM00089">
    <property type="entry name" value="PKD"/>
    <property type="match status" value="4"/>
</dbReference>
<organism evidence="6 7">
    <name type="scientific">Neolewinella lacunae</name>
    <dbReference type="NCBI Taxonomy" id="1517758"/>
    <lineage>
        <taxon>Bacteria</taxon>
        <taxon>Pseudomonadati</taxon>
        <taxon>Bacteroidota</taxon>
        <taxon>Saprospiria</taxon>
        <taxon>Saprospirales</taxon>
        <taxon>Lewinellaceae</taxon>
        <taxon>Neolewinella</taxon>
    </lineage>
</organism>
<accession>A0A923T8J1</accession>
<evidence type="ECO:0000313" key="6">
    <source>
        <dbReference type="EMBL" id="MBC6995680.1"/>
    </source>
</evidence>
<reference evidence="6" key="1">
    <citation type="submission" date="2020-08" db="EMBL/GenBank/DDBJ databases">
        <title>Lewinella bacteria from marine environments.</title>
        <authorList>
            <person name="Zhong Y."/>
        </authorList>
    </citation>
    <scope>NUCLEOTIDE SEQUENCE</scope>
    <source>
        <strain evidence="6">KCTC 42187</strain>
    </source>
</reference>
<proteinExistence type="inferred from homology"/>
<evidence type="ECO:0000259" key="5">
    <source>
        <dbReference type="PROSITE" id="PS50825"/>
    </source>
</evidence>
<dbReference type="RefSeq" id="WP_187467708.1">
    <property type="nucleotide sequence ID" value="NZ_JACSIT010000141.1"/>
</dbReference>
<evidence type="ECO:0000256" key="1">
    <source>
        <dbReference type="ARBA" id="ARBA00005445"/>
    </source>
</evidence>
<comment type="caution">
    <text evidence="6">The sequence shown here is derived from an EMBL/GenBank/DDBJ whole genome shotgun (WGS) entry which is preliminary data.</text>
</comment>
<sequence>MNFIKSVSLAGLLLLCIPASNFAQAPDLGVATTFSVFTGIGAFNNDGTSMITGDIGTNNGAFAGFPPGTVEGTIHVLDAVSLQASVDVGLAYAQLASLTCDVVLGVGLGNNQTLSPNVYCIGAASTLNGDLILDAQDDPDAIFVFQIDGALSTGANSRVVLINGASLCNVYWQINGAVELGSFSTFLGTLIANGQIEALEGATISGRALATDGAIALHNNVITLGLPPVPSTITANGAITFCAGESVELAGNLDGIWNTGETTPSITVTSSGDYFVTNSTICSSVVSNLTTVTVSPLPTVSVSPETIAFCAGEEVMLAVNASSDGTYLWSTGASTQSIAVTTAGSFSVTFTDVNGCTASATASTTVNALPTVDITADGPTTFCEGSSVSLCASSSSAYLWNTGATGQCITVATSGTYSVTIMDVNDCSSEASIEVTVTPAPTCDITGNFTFCAEGSTELYATTGAASYLWSNGATGQCITVSSAGNYTVTVTDAAGCEATCSQTVTESLLPVCDITGNLTFCEGGSTELCATTGAASYLWSNGATGQCTTVSSAGNYSVTVTDAAGCEATCSQTVTENSAPTCDITGTLTFCGGGSTELCATTGAASYLWSNGATGQCTTVSSAGNYSVTVTDAAGCEATCSQTVTESPAPVCNITGNLSFCGGGSTELCASPGAASYLWSTGATGQCITVNSAGSYAVTVTDASGCVSTCERQVVLEDVFPPAIICPADVAVECGESTLPAATGMATAIDDCSASPIIRFNDAGGSAATCPQIGSIVRTWTATDGSANSSSCVQIVRIEDNTAPTIECPAAITVACSDLVPSVNTLLLEAFDDCDQNVVLTHTGDVITNQVCENTYDLSRTYRATDACGNFSECTQLIRVTDLTPPVISITNALFTNGETITVPCFGQDPTWDLPSYDAGSVTAVDECGEPISIAFTHTLESEGSCAEDGYISLFRLTWTATDNCNNSSSVVLFLALVDTIPPVLIGVPQDITVNCDDIPAIPDFVYATDECLCACIVSFEESFPISSCLDGQVIVRIWTATDRCGNKTIATQNITLVDTVGPQWEIVLPQLQGVADGTVLEYRCESGGIPEYFNWLDAAAVNAPSSCGDAFGLAFETETVFSTDCAADGYVEQRTYRWSGYDACGNQSVFVLVARVVDLKKPQILNVPKSTCWGDPALENIHATDGCTDATLRFWDTNVPNGCGGENIRRTYEAVDACGNTSRATTVLIPNTGSGPVLSLIGIDLTDWNPGDTLQLEGIPTPGQYTYFSVDNLSVENACNSLTLAFSETIVSAGDCARNEAALIELEWTATDRCGNSSVLKIMAAMTDVSGPEFTNFAAVITIGCIDTLPTFYAVADSGEVTIVFKDSIIDGTCEFAYVVQRSITATDLCGNVTTLQQVIHVGNGEGPTIEGLEAIICDDLSIPEVNAYDACAGVFVPVTMQQDTLESRCEGVVVRRTWTAVNSCGNITQQSQVILLDDEVEPRIHLPGSSVLRSYEAYETHWVSLGQWSEIEALNALGANSVIVVDNCDQASTAVFSLVISYPEDCQSAGYVEQRLYTWVASDVCGNAMRFYFTINIVDDVAPVLLGVPSDLTITCAPLPPVAEVFAADTLDLGPVAYSQTIEDGAEAGVFIVTRTWTLTDACGNTTESVQTITWVPDTFLECNIILPEDVACNSHGVIVRSGITGAVSYDWEIVGEECFIQQGQNTPEITIYVGWSTVKIILTVTDAFGCTSMCMVFLDCNSIYALDPTETSGDAALGQIALDGITEASTETLQNFTLLPNPARDNVSLQFDAPAEADVAIRLVTAYGVLVFQDKIRAQKGTNTYQVNSSQLPKGSYLAQISTDQGVLTKALIIL</sequence>
<dbReference type="Proteomes" id="UP000650081">
    <property type="component" value="Unassembled WGS sequence"/>
</dbReference>